<evidence type="ECO:0000313" key="13">
    <source>
        <dbReference type="Proteomes" id="UP000694388"/>
    </source>
</evidence>
<dbReference type="AlphaFoldDB" id="A0A8C4Q2R6"/>
<comment type="catalytic activity">
    <reaction evidence="10">
        <text>holo-[ACP] + malonyl-CoA = malonyl-[ACP] + CoA</text>
        <dbReference type="Rhea" id="RHEA:41792"/>
        <dbReference type="Rhea" id="RHEA-COMP:9623"/>
        <dbReference type="Rhea" id="RHEA-COMP:9685"/>
        <dbReference type="ChEBI" id="CHEBI:57287"/>
        <dbReference type="ChEBI" id="CHEBI:57384"/>
        <dbReference type="ChEBI" id="CHEBI:64479"/>
        <dbReference type="ChEBI" id="CHEBI:78449"/>
        <dbReference type="EC" id="2.3.1.39"/>
    </reaction>
    <physiologicalReaction direction="left-to-right" evidence="10">
        <dbReference type="Rhea" id="RHEA:41793"/>
    </physiologicalReaction>
</comment>
<dbReference type="InterPro" id="IPR014031">
    <property type="entry name" value="Ketoacyl_synth_C"/>
</dbReference>
<sequence>MVLTRSSDARRVYSTILNARSNTDGYKEQGVTFPSGEMQERLMRAVYDECGAKPHDVEFVEAHGTGTKVGDPQEAAGIVNVFCHHSRPSLLVGSTKSNMGHPEPASGLAALAKILLSLEHGVWAPNLHFQNPNPDIPALSDGRIHVPTQPVPCRGGLVAINSFGFGGSNVHAVLMPPPVTDLTKTTEGDTCGALAVLPRLVLAASRTEAGVRSWLDLAHKNMLNSNLLALLDCVSDQSPAGMPHRGFTLLEQQQKELETGDTNIKVEEIQQSQAGRPLWYICSGMGTQWSNMGKDMLQLPAFRESLEQTARALEGTGVDLFSLLATTPTGAFEDTTNCFVSLAAMQVALIDMLSALGLKPDGILGHSVGELACGYADGSLTREEVVLAAYWRGRCISEADLPAGGMAAVGLTWDECQKQCPAGVVPACHNAKDTITISGPLDKVLDFVKKLQEQGVFAKAVRSAGVAFHSEYMASIAPALLTALRKVIVDPRKRSSRWISTSIPESQWSNELSQLSSPEYHTNNLVSPVLFHDGLQHVPANAVVVEIAPHALLQAILKRSLPSTCSNVPLMKRDVPNNLHFLLKNIGRLYLHGSEMHLVPQHQHVKGKTKTLNIHSRALDSVNQIFSTNNCLKLVPSRMGFEWC</sequence>
<accession>A0A8C4Q2R6</accession>
<comment type="pathway">
    <text evidence="1">Lipid metabolism; fatty acid biosynthesis.</text>
</comment>
<evidence type="ECO:0000256" key="1">
    <source>
        <dbReference type="ARBA" id="ARBA00005194"/>
    </source>
</evidence>
<reference evidence="12" key="2">
    <citation type="submission" date="2025-09" db="UniProtKB">
        <authorList>
            <consortium name="Ensembl"/>
        </authorList>
    </citation>
    <scope>IDENTIFICATION</scope>
</reference>
<dbReference type="SUPFAM" id="SSF55048">
    <property type="entry name" value="Probable ACP-binding domain of malonyl-CoA ACP transacylase"/>
    <property type="match status" value="1"/>
</dbReference>
<keyword evidence="8" id="KW-0275">Fatty acid biosynthesis</keyword>
<dbReference type="PANTHER" id="PTHR43775:SF7">
    <property type="entry name" value="FATTY ACID SYNTHASE"/>
    <property type="match status" value="1"/>
</dbReference>
<dbReference type="Gene3D" id="3.40.366.10">
    <property type="entry name" value="Malonyl-Coenzyme A Acyl Carrier Protein, domain 2"/>
    <property type="match status" value="1"/>
</dbReference>
<dbReference type="Pfam" id="PF16197">
    <property type="entry name" value="KAsynt_C_assoc"/>
    <property type="match status" value="1"/>
</dbReference>
<dbReference type="GO" id="GO:0016491">
    <property type="term" value="F:oxidoreductase activity"/>
    <property type="evidence" value="ECO:0007669"/>
    <property type="project" value="UniProtKB-KW"/>
</dbReference>
<dbReference type="PROSITE" id="PS52004">
    <property type="entry name" value="KS3_2"/>
    <property type="match status" value="1"/>
</dbReference>
<organism evidence="12 13">
    <name type="scientific">Eptatretus burgeri</name>
    <name type="common">Inshore hagfish</name>
    <dbReference type="NCBI Taxonomy" id="7764"/>
    <lineage>
        <taxon>Eukaryota</taxon>
        <taxon>Metazoa</taxon>
        <taxon>Chordata</taxon>
        <taxon>Craniata</taxon>
        <taxon>Vertebrata</taxon>
        <taxon>Cyclostomata</taxon>
        <taxon>Myxini</taxon>
        <taxon>Myxiniformes</taxon>
        <taxon>Myxinidae</taxon>
        <taxon>Eptatretinae</taxon>
        <taxon>Eptatretus</taxon>
    </lineage>
</organism>
<dbReference type="FunFam" id="3.40.366.10:FF:000005">
    <property type="entry name" value="Fatty acid synthase"/>
    <property type="match status" value="1"/>
</dbReference>
<keyword evidence="6" id="KW-0560">Oxidoreductase</keyword>
<keyword evidence="2" id="KW-0596">Phosphopantetheine</keyword>
<dbReference type="InterPro" id="IPR016039">
    <property type="entry name" value="Thiolase-like"/>
</dbReference>
<evidence type="ECO:0000256" key="4">
    <source>
        <dbReference type="ARBA" id="ARBA00022832"/>
    </source>
</evidence>
<dbReference type="GO" id="GO:0005737">
    <property type="term" value="C:cytoplasm"/>
    <property type="evidence" value="ECO:0007669"/>
    <property type="project" value="TreeGrafter"/>
</dbReference>
<dbReference type="GO" id="GO:0004314">
    <property type="term" value="F:[acyl-carrier-protein] S-malonyltransferase activity"/>
    <property type="evidence" value="ECO:0007669"/>
    <property type="project" value="UniProtKB-EC"/>
</dbReference>
<evidence type="ECO:0000256" key="10">
    <source>
        <dbReference type="ARBA" id="ARBA00048404"/>
    </source>
</evidence>
<dbReference type="Ensembl" id="ENSEBUT00000009578.1">
    <property type="protein sequence ID" value="ENSEBUP00000009060.1"/>
    <property type="gene ID" value="ENSEBUG00000005857.1"/>
</dbReference>
<evidence type="ECO:0000256" key="9">
    <source>
        <dbReference type="ARBA" id="ARBA00023268"/>
    </source>
</evidence>
<evidence type="ECO:0000256" key="3">
    <source>
        <dbReference type="ARBA" id="ARBA00022516"/>
    </source>
</evidence>
<name>A0A8C4Q2R6_EPTBU</name>
<dbReference type="Pfam" id="PF00698">
    <property type="entry name" value="Acyl_transf_1"/>
    <property type="match status" value="1"/>
</dbReference>
<dbReference type="PANTHER" id="PTHR43775">
    <property type="entry name" value="FATTY ACID SYNTHASE"/>
    <property type="match status" value="1"/>
</dbReference>
<keyword evidence="9" id="KW-0511">Multifunctional enzyme</keyword>
<dbReference type="SMART" id="SM00827">
    <property type="entry name" value="PKS_AT"/>
    <property type="match status" value="1"/>
</dbReference>
<evidence type="ECO:0000313" key="12">
    <source>
        <dbReference type="Ensembl" id="ENSEBUP00000009060.1"/>
    </source>
</evidence>
<protein>
    <recommendedName>
        <fullName evidence="11">Ketosynthase family 3 (KS3) domain-containing protein</fullName>
    </recommendedName>
</protein>
<dbReference type="CDD" id="cd00833">
    <property type="entry name" value="PKS"/>
    <property type="match status" value="1"/>
</dbReference>
<feature type="domain" description="Ketosynthase family 3 (KS3)" evidence="11">
    <location>
        <begin position="1"/>
        <end position="176"/>
    </location>
</feature>
<evidence type="ECO:0000256" key="2">
    <source>
        <dbReference type="ARBA" id="ARBA00022450"/>
    </source>
</evidence>
<dbReference type="Pfam" id="PF02801">
    <property type="entry name" value="Ketoacyl-synt_C"/>
    <property type="match status" value="1"/>
</dbReference>
<reference evidence="12" key="1">
    <citation type="submission" date="2025-08" db="UniProtKB">
        <authorList>
            <consortium name="Ensembl"/>
        </authorList>
    </citation>
    <scope>IDENTIFICATION</scope>
</reference>
<dbReference type="InterPro" id="IPR020841">
    <property type="entry name" value="PKS_Beta-ketoAc_synthase_dom"/>
</dbReference>
<dbReference type="InterPro" id="IPR016035">
    <property type="entry name" value="Acyl_Trfase/lysoPLipase"/>
</dbReference>
<dbReference type="SUPFAM" id="SSF52151">
    <property type="entry name" value="FabD/lysophospholipase-like"/>
    <property type="match status" value="1"/>
</dbReference>
<keyword evidence="4" id="KW-0276">Fatty acid metabolism</keyword>
<dbReference type="InterPro" id="IPR014043">
    <property type="entry name" value="Acyl_transferase_dom"/>
</dbReference>
<dbReference type="Gene3D" id="3.40.47.10">
    <property type="match status" value="1"/>
</dbReference>
<dbReference type="GeneTree" id="ENSGT00940000157276"/>
<evidence type="ECO:0000256" key="6">
    <source>
        <dbReference type="ARBA" id="ARBA00023002"/>
    </source>
</evidence>
<dbReference type="SUPFAM" id="SSF53901">
    <property type="entry name" value="Thiolase-like"/>
    <property type="match status" value="1"/>
</dbReference>
<dbReference type="Gene3D" id="3.30.70.3290">
    <property type="match status" value="1"/>
</dbReference>
<dbReference type="InterPro" id="IPR032821">
    <property type="entry name" value="PKS_assoc"/>
</dbReference>
<dbReference type="UniPathway" id="UPA00094"/>
<dbReference type="GO" id="GO:0004312">
    <property type="term" value="F:fatty acid synthase activity"/>
    <property type="evidence" value="ECO:0007669"/>
    <property type="project" value="TreeGrafter"/>
</dbReference>
<dbReference type="InterPro" id="IPR016036">
    <property type="entry name" value="Malonyl_transacylase_ACP-bd"/>
</dbReference>
<evidence type="ECO:0000256" key="8">
    <source>
        <dbReference type="ARBA" id="ARBA00023160"/>
    </source>
</evidence>
<dbReference type="GO" id="GO:0006633">
    <property type="term" value="P:fatty acid biosynthetic process"/>
    <property type="evidence" value="ECO:0007669"/>
    <property type="project" value="UniProtKB-UniPathway"/>
</dbReference>
<dbReference type="OMA" id="FNEWIAY"/>
<evidence type="ECO:0000259" key="11">
    <source>
        <dbReference type="PROSITE" id="PS52004"/>
    </source>
</evidence>
<dbReference type="SMART" id="SM00825">
    <property type="entry name" value="PKS_KS"/>
    <property type="match status" value="1"/>
</dbReference>
<keyword evidence="5" id="KW-0521">NADP</keyword>
<evidence type="ECO:0000256" key="5">
    <source>
        <dbReference type="ARBA" id="ARBA00022857"/>
    </source>
</evidence>
<proteinExistence type="predicted"/>
<keyword evidence="7" id="KW-0443">Lipid metabolism</keyword>
<keyword evidence="13" id="KW-1185">Reference proteome</keyword>
<dbReference type="InterPro" id="IPR050091">
    <property type="entry name" value="PKS_NRPS_Biosynth_Enz"/>
</dbReference>
<evidence type="ECO:0000256" key="7">
    <source>
        <dbReference type="ARBA" id="ARBA00023098"/>
    </source>
</evidence>
<keyword evidence="3" id="KW-0444">Lipid biosynthesis</keyword>
<dbReference type="InterPro" id="IPR001227">
    <property type="entry name" value="Ac_transferase_dom_sf"/>
</dbReference>
<dbReference type="Proteomes" id="UP000694388">
    <property type="component" value="Unplaced"/>
</dbReference>